<dbReference type="Proteomes" id="UP000051802">
    <property type="component" value="Unassembled WGS sequence"/>
</dbReference>
<evidence type="ECO:0000256" key="1">
    <source>
        <dbReference type="SAM" id="SignalP"/>
    </source>
</evidence>
<evidence type="ECO:0008006" key="4">
    <source>
        <dbReference type="Google" id="ProtNLM"/>
    </source>
</evidence>
<comment type="caution">
    <text evidence="2">The sequence shown here is derived from an EMBL/GenBank/DDBJ whole genome shotgun (WGS) entry which is preliminary data.</text>
</comment>
<keyword evidence="1" id="KW-0732">Signal</keyword>
<dbReference type="STRING" id="676599.ARC20_15205"/>
<accession>A0A0Q9ZZ40</accession>
<evidence type="ECO:0000313" key="3">
    <source>
        <dbReference type="Proteomes" id="UP000051802"/>
    </source>
</evidence>
<organism evidence="2 3">
    <name type="scientific">Stenotrophomonas panacihumi</name>
    <dbReference type="NCBI Taxonomy" id="676599"/>
    <lineage>
        <taxon>Bacteria</taxon>
        <taxon>Pseudomonadati</taxon>
        <taxon>Pseudomonadota</taxon>
        <taxon>Gammaproteobacteria</taxon>
        <taxon>Lysobacterales</taxon>
        <taxon>Lysobacteraceae</taxon>
        <taxon>Stenotrophomonas</taxon>
    </lineage>
</organism>
<name>A0A0Q9ZZ40_9GAMM</name>
<proteinExistence type="predicted"/>
<keyword evidence="3" id="KW-1185">Reference proteome</keyword>
<dbReference type="AlphaFoldDB" id="A0A0Q9ZZ40"/>
<sequence>MLGIAALAVLSWHAQAAQPAKKKSNTPATPKKLYCWDQNGQRTCSDTLPSEAVNQARDEINASNGMRSAEIDRALNADERAVAAAAAAQQQADLAAEATRKRTDQALLTTFQSEDDLRRVFAERTALIDNNVQTARYNVTSLREGLISLLRDAGNRELAGQKVPDKLAGDIQKRHNELIWQQRLQASFERQRVELDGEIEQILQRYRAMRAPAGA</sequence>
<protein>
    <recommendedName>
        <fullName evidence="4">DUF4124 domain-containing protein</fullName>
    </recommendedName>
</protein>
<dbReference type="EMBL" id="LLXU01000123">
    <property type="protein sequence ID" value="KRG38173.1"/>
    <property type="molecule type" value="Genomic_DNA"/>
</dbReference>
<reference evidence="2 3" key="1">
    <citation type="submission" date="2015-10" db="EMBL/GenBank/DDBJ databases">
        <title>Genome sequencing and analysis of members of genus Stenotrophomonas.</title>
        <authorList>
            <person name="Patil P.P."/>
            <person name="Midha S."/>
            <person name="Patil P.B."/>
        </authorList>
    </citation>
    <scope>NUCLEOTIDE SEQUENCE [LARGE SCALE GENOMIC DNA]</scope>
    <source>
        <strain evidence="2 3">JCM 16536</strain>
    </source>
</reference>
<gene>
    <name evidence="2" type="ORF">ARC20_15205</name>
</gene>
<feature type="chain" id="PRO_5006390028" description="DUF4124 domain-containing protein" evidence="1">
    <location>
        <begin position="17"/>
        <end position="215"/>
    </location>
</feature>
<feature type="signal peptide" evidence="1">
    <location>
        <begin position="1"/>
        <end position="16"/>
    </location>
</feature>
<evidence type="ECO:0000313" key="2">
    <source>
        <dbReference type="EMBL" id="KRG38173.1"/>
    </source>
</evidence>
<dbReference type="RefSeq" id="WP_057648810.1">
    <property type="nucleotide sequence ID" value="NZ_LLXU01000123.1"/>
</dbReference>